<evidence type="ECO:0000256" key="1">
    <source>
        <dbReference type="SAM" id="MobiDB-lite"/>
    </source>
</evidence>
<evidence type="ECO:0000313" key="2">
    <source>
        <dbReference type="EMBL" id="KAF4441003.1"/>
    </source>
</evidence>
<feature type="region of interest" description="Disordered" evidence="1">
    <location>
        <begin position="153"/>
        <end position="174"/>
    </location>
</feature>
<comment type="caution">
    <text evidence="2">The sequence shown here is derived from an EMBL/GenBank/DDBJ whole genome shotgun (WGS) entry which is preliminary data.</text>
</comment>
<feature type="compositionally biased region" description="Acidic residues" evidence="1">
    <location>
        <begin position="206"/>
        <end position="215"/>
    </location>
</feature>
<proteinExistence type="predicted"/>
<reference evidence="2 3" key="1">
    <citation type="submission" date="2020-01" db="EMBL/GenBank/DDBJ databases">
        <title>Identification and distribution of gene clusters putatively required for synthesis of sphingolipid metabolism inhibitors in phylogenetically diverse species of the filamentous fungus Fusarium.</title>
        <authorList>
            <person name="Kim H.-S."/>
            <person name="Busman M."/>
            <person name="Brown D.W."/>
            <person name="Divon H."/>
            <person name="Uhlig S."/>
            <person name="Proctor R.H."/>
        </authorList>
    </citation>
    <scope>NUCLEOTIDE SEQUENCE [LARGE SCALE GENOMIC DNA]</scope>
    <source>
        <strain evidence="2 3">NRRL 13308</strain>
    </source>
</reference>
<gene>
    <name evidence="2" type="ORF">FACUT_3032</name>
</gene>
<name>A0A8H4NQ07_9HYPO</name>
<protein>
    <submittedName>
        <fullName evidence="2">Uncharacterized protein</fullName>
    </submittedName>
</protein>
<dbReference type="Proteomes" id="UP000536711">
    <property type="component" value="Unassembled WGS sequence"/>
</dbReference>
<feature type="region of interest" description="Disordered" evidence="1">
    <location>
        <begin position="190"/>
        <end position="219"/>
    </location>
</feature>
<organism evidence="2 3">
    <name type="scientific">Fusarium acutatum</name>
    <dbReference type="NCBI Taxonomy" id="78861"/>
    <lineage>
        <taxon>Eukaryota</taxon>
        <taxon>Fungi</taxon>
        <taxon>Dikarya</taxon>
        <taxon>Ascomycota</taxon>
        <taxon>Pezizomycotina</taxon>
        <taxon>Sordariomycetes</taxon>
        <taxon>Hypocreomycetidae</taxon>
        <taxon>Hypocreales</taxon>
        <taxon>Nectriaceae</taxon>
        <taxon>Fusarium</taxon>
        <taxon>Fusarium fujikuroi species complex</taxon>
    </lineage>
</organism>
<dbReference type="OrthoDB" id="5090716at2759"/>
<feature type="region of interest" description="Disordered" evidence="1">
    <location>
        <begin position="1"/>
        <end position="20"/>
    </location>
</feature>
<dbReference type="EMBL" id="JAADJF010000063">
    <property type="protein sequence ID" value="KAF4441003.1"/>
    <property type="molecule type" value="Genomic_DNA"/>
</dbReference>
<evidence type="ECO:0000313" key="3">
    <source>
        <dbReference type="Proteomes" id="UP000536711"/>
    </source>
</evidence>
<dbReference type="AlphaFoldDB" id="A0A8H4NQ07"/>
<sequence>MSPEASEKTEMVAEKPCKEAEEMLSKESLEKLDMMGQVTKTLGTEATQDRIKEVNGRRFTYRFRYKDGQFHHTYKDWFDEDGHSIEWWEKKSLLRDWIHGRMSPEEFDAHFPYYMGPPKELYRIKKEAHTTPQEEKEPSGLKESDELYTQRYADHYGDGSGLPLRPGMDPMTDEEAQKLVKDRQDISDRVHNVSPEEFPAQFLEYSESDTENPENPEDRHWNEEEVCWMVRDDTSRMLRDEHYDCLREEVLLKEDDEEKSRYASYYADSSGLPVQSGMGPPMTEEEFEESLKKWKAEGDRVYNLSQEEFYAEFPEWRDMPDYFLAEDEALGTMEECDEADAHRRGSDS</sequence>
<accession>A0A8H4NQ07</accession>
<keyword evidence="3" id="KW-1185">Reference proteome</keyword>